<organism evidence="1 2">
    <name type="scientific">Marchantia polymorpha subsp. ruderalis</name>
    <dbReference type="NCBI Taxonomy" id="1480154"/>
    <lineage>
        <taxon>Eukaryota</taxon>
        <taxon>Viridiplantae</taxon>
        <taxon>Streptophyta</taxon>
        <taxon>Embryophyta</taxon>
        <taxon>Marchantiophyta</taxon>
        <taxon>Marchantiopsida</taxon>
        <taxon>Marchantiidae</taxon>
        <taxon>Marchantiales</taxon>
        <taxon>Marchantiaceae</taxon>
        <taxon>Marchantia</taxon>
    </lineage>
</organism>
<proteinExistence type="predicted"/>
<reference evidence="1" key="1">
    <citation type="submission" date="2016-03" db="EMBL/GenBank/DDBJ databases">
        <title>Mechanisms controlling the formation of the plant cell surface in tip-growing cells are functionally conserved among land plants.</title>
        <authorList>
            <person name="Honkanen S."/>
            <person name="Jones V.A."/>
            <person name="Morieri G."/>
            <person name="Champion C."/>
            <person name="Hetherington A.J."/>
            <person name="Kelly S."/>
            <person name="Saint-Marcoux D."/>
            <person name="Proust H."/>
            <person name="Prescott H."/>
            <person name="Dolan L."/>
        </authorList>
    </citation>
    <scope>NUCLEOTIDE SEQUENCE [LARGE SCALE GENOMIC DNA]</scope>
    <source>
        <tissue evidence="1">Whole gametophyte</tissue>
    </source>
</reference>
<dbReference type="EMBL" id="LVLJ01002446">
    <property type="protein sequence ID" value="OAE24953.1"/>
    <property type="molecule type" value="Genomic_DNA"/>
</dbReference>
<protein>
    <submittedName>
        <fullName evidence="1">Uncharacterized protein</fullName>
    </submittedName>
</protein>
<sequence length="116" mass="12532">MRDQSHAAELALKAKELYDCKATRFSELEHREKLDADCIELQSQLLAVEKQLLSRKLNLFTYGLEETKENLEFELSDVLSRIGADKSSTGVATAASAGVASIGALQLAGDVSGCSL</sequence>
<comment type="caution">
    <text evidence="1">The sequence shown here is derived from an EMBL/GenBank/DDBJ whole genome shotgun (WGS) entry which is preliminary data.</text>
</comment>
<accession>A0A176VX29</accession>
<dbReference type="Proteomes" id="UP000077202">
    <property type="component" value="Unassembled WGS sequence"/>
</dbReference>
<keyword evidence="2" id="KW-1185">Reference proteome</keyword>
<gene>
    <name evidence="1" type="ORF">AXG93_3545s1180</name>
</gene>
<evidence type="ECO:0000313" key="2">
    <source>
        <dbReference type="Proteomes" id="UP000077202"/>
    </source>
</evidence>
<name>A0A176VX29_MARPO</name>
<dbReference type="AlphaFoldDB" id="A0A176VX29"/>
<evidence type="ECO:0000313" key="1">
    <source>
        <dbReference type="EMBL" id="OAE24953.1"/>
    </source>
</evidence>